<comment type="caution">
    <text evidence="10">The sequence shown here is derived from an EMBL/GenBank/DDBJ whole genome shotgun (WGS) entry which is preliminary data.</text>
</comment>
<sequence>MKIVFLKDIPRVGKKYEVKEVADGYGRHLVAQKLAEPATKEVLARIQGRMATDATLKKVHTELLMKNLEALGGTTITLKGKANEKGHLFASIHKEEVLAELKRSTHLDMHPDYVILDRPLKELGTYQIPVVIEKNRVTFTVIIEKTG</sequence>
<organism evidence="10 11">
    <name type="scientific">Candidatus Nomurabacteria bacterium CG2_30_43_9</name>
    <dbReference type="NCBI Taxonomy" id="1805283"/>
    <lineage>
        <taxon>Bacteria</taxon>
        <taxon>Candidatus Nomuraibacteriota</taxon>
    </lineage>
</organism>
<evidence type="ECO:0000256" key="7">
    <source>
        <dbReference type="ARBA" id="ARBA00035456"/>
    </source>
</evidence>
<protein>
    <recommendedName>
        <fullName evidence="6">Large ribosomal subunit protein bL9</fullName>
    </recommendedName>
    <alternativeName>
        <fullName evidence="7">50S ribosomal protein L9</fullName>
    </alternativeName>
</protein>
<keyword evidence="5" id="KW-0687">Ribonucleoprotein</keyword>
<dbReference type="InterPro" id="IPR036791">
    <property type="entry name" value="Ribosomal_bL9_C_sf"/>
</dbReference>
<dbReference type="InterPro" id="IPR020069">
    <property type="entry name" value="Ribosomal_bL9_C"/>
</dbReference>
<dbReference type="InterPro" id="IPR020070">
    <property type="entry name" value="Ribosomal_bL9_N"/>
</dbReference>
<dbReference type="NCBIfam" id="TIGR00158">
    <property type="entry name" value="L9"/>
    <property type="match status" value="1"/>
</dbReference>
<feature type="domain" description="Ribosomal protein L9" evidence="8">
    <location>
        <begin position="1"/>
        <end position="45"/>
    </location>
</feature>
<dbReference type="GO" id="GO:0005840">
    <property type="term" value="C:ribosome"/>
    <property type="evidence" value="ECO:0007669"/>
    <property type="project" value="UniProtKB-KW"/>
</dbReference>
<dbReference type="GO" id="GO:0006412">
    <property type="term" value="P:translation"/>
    <property type="evidence" value="ECO:0007669"/>
    <property type="project" value="InterPro"/>
</dbReference>
<dbReference type="InterPro" id="IPR036935">
    <property type="entry name" value="Ribosomal_bL9_N_sf"/>
</dbReference>
<dbReference type="GO" id="GO:1990904">
    <property type="term" value="C:ribonucleoprotein complex"/>
    <property type="evidence" value="ECO:0007669"/>
    <property type="project" value="UniProtKB-KW"/>
</dbReference>
<proteinExistence type="inferred from homology"/>
<dbReference type="InterPro" id="IPR009027">
    <property type="entry name" value="Ribosomal_bL9/RNase_H1_N"/>
</dbReference>
<evidence type="ECO:0000256" key="2">
    <source>
        <dbReference type="ARBA" id="ARBA00022730"/>
    </source>
</evidence>
<gene>
    <name evidence="10" type="ORF">AUK15_01145</name>
</gene>
<accession>A0A1J5G002</accession>
<dbReference type="PANTHER" id="PTHR21368">
    <property type="entry name" value="50S RIBOSOMAL PROTEIN L9"/>
    <property type="match status" value="1"/>
</dbReference>
<evidence type="ECO:0000256" key="6">
    <source>
        <dbReference type="ARBA" id="ARBA00035292"/>
    </source>
</evidence>
<dbReference type="Gene3D" id="3.10.430.100">
    <property type="entry name" value="Ribosomal protein L9, C-terminal domain"/>
    <property type="match status" value="1"/>
</dbReference>
<evidence type="ECO:0000256" key="3">
    <source>
        <dbReference type="ARBA" id="ARBA00022884"/>
    </source>
</evidence>
<dbReference type="AlphaFoldDB" id="A0A1J5G002"/>
<evidence type="ECO:0000313" key="11">
    <source>
        <dbReference type="Proteomes" id="UP000182059"/>
    </source>
</evidence>
<name>A0A1J5G002_9BACT</name>
<keyword evidence="2" id="KW-0699">rRNA-binding</keyword>
<evidence type="ECO:0000313" key="10">
    <source>
        <dbReference type="EMBL" id="OIP65881.1"/>
    </source>
</evidence>
<keyword evidence="4 10" id="KW-0689">Ribosomal protein</keyword>
<evidence type="ECO:0000256" key="5">
    <source>
        <dbReference type="ARBA" id="ARBA00023274"/>
    </source>
</evidence>
<evidence type="ECO:0000256" key="4">
    <source>
        <dbReference type="ARBA" id="ARBA00022980"/>
    </source>
</evidence>
<dbReference type="Gene3D" id="3.40.5.10">
    <property type="entry name" value="Ribosomal protein L9, N-terminal domain"/>
    <property type="match status" value="1"/>
</dbReference>
<evidence type="ECO:0000259" key="9">
    <source>
        <dbReference type="Pfam" id="PF03948"/>
    </source>
</evidence>
<dbReference type="Pfam" id="PF03948">
    <property type="entry name" value="Ribosomal_L9_C"/>
    <property type="match status" value="1"/>
</dbReference>
<dbReference type="Pfam" id="PF01281">
    <property type="entry name" value="Ribosomal_L9_N"/>
    <property type="match status" value="1"/>
</dbReference>
<dbReference type="Proteomes" id="UP000182059">
    <property type="component" value="Unassembled WGS sequence"/>
</dbReference>
<comment type="similarity">
    <text evidence="1">Belongs to the bacterial ribosomal protein bL9 family.</text>
</comment>
<dbReference type="InterPro" id="IPR020594">
    <property type="entry name" value="Ribosomal_bL9_bac/chp"/>
</dbReference>
<dbReference type="EMBL" id="MNYX01000031">
    <property type="protein sequence ID" value="OIP65881.1"/>
    <property type="molecule type" value="Genomic_DNA"/>
</dbReference>
<evidence type="ECO:0000256" key="1">
    <source>
        <dbReference type="ARBA" id="ARBA00010605"/>
    </source>
</evidence>
<feature type="domain" description="Large ribosomal subunit protein bL9 C-terminal" evidence="9">
    <location>
        <begin position="66"/>
        <end position="142"/>
    </location>
</feature>
<keyword evidence="3" id="KW-0694">RNA-binding</keyword>
<dbReference type="GO" id="GO:0003735">
    <property type="term" value="F:structural constituent of ribosome"/>
    <property type="evidence" value="ECO:0007669"/>
    <property type="project" value="InterPro"/>
</dbReference>
<reference evidence="10 11" key="1">
    <citation type="journal article" date="2016" name="Environ. Microbiol.">
        <title>Genomic resolution of a cold subsurface aquifer community provides metabolic insights for novel microbes adapted to high CO concentrations.</title>
        <authorList>
            <person name="Probst A.J."/>
            <person name="Castelle C.J."/>
            <person name="Singh A."/>
            <person name="Brown C.T."/>
            <person name="Anantharaman K."/>
            <person name="Sharon I."/>
            <person name="Hug L.A."/>
            <person name="Burstein D."/>
            <person name="Emerson J.B."/>
            <person name="Thomas B.C."/>
            <person name="Banfield J.F."/>
        </authorList>
    </citation>
    <scope>NUCLEOTIDE SEQUENCE [LARGE SCALE GENOMIC DNA]</scope>
    <source>
        <strain evidence="10">CG2_30_43_9</strain>
    </source>
</reference>
<dbReference type="GO" id="GO:0019843">
    <property type="term" value="F:rRNA binding"/>
    <property type="evidence" value="ECO:0007669"/>
    <property type="project" value="UniProtKB-KW"/>
</dbReference>
<dbReference type="SUPFAM" id="SSF55658">
    <property type="entry name" value="L9 N-domain-like"/>
    <property type="match status" value="1"/>
</dbReference>
<dbReference type="SUPFAM" id="SSF55653">
    <property type="entry name" value="Ribosomal protein L9 C-domain"/>
    <property type="match status" value="1"/>
</dbReference>
<dbReference type="InterPro" id="IPR000244">
    <property type="entry name" value="Ribosomal_bL9"/>
</dbReference>
<evidence type="ECO:0000259" key="8">
    <source>
        <dbReference type="Pfam" id="PF01281"/>
    </source>
</evidence>